<sequence>KQAYTADSSATLYAVWKPIVPVKILDAYYFITNNTNATNISIADSNNGTQFKTAAKGTVNAKEQIFLFQRQSDGSYKITNFLTGKVMENKNGVNVLSNPVAQNESNDTAAQRWWIVQNGTKYNLINAGSGLFLDIASSSVSPGANILMWFNSGSVNGLNFILKRT</sequence>
<dbReference type="EMBL" id="BDQX01000084">
    <property type="protein sequence ID" value="GBG07257.1"/>
    <property type="molecule type" value="Genomic_DNA"/>
</dbReference>
<gene>
    <name evidence="2" type="ORF">PAT3040_01805</name>
</gene>
<feature type="non-terminal residue" evidence="2">
    <location>
        <position position="1"/>
    </location>
</feature>
<dbReference type="InterPro" id="IPR000772">
    <property type="entry name" value="Ricin_B_lectin"/>
</dbReference>
<name>A0A2R5EL33_9BACL</name>
<keyword evidence="3" id="KW-1185">Reference proteome</keyword>
<protein>
    <recommendedName>
        <fullName evidence="1">Ricin B lectin domain-containing protein</fullName>
    </recommendedName>
</protein>
<feature type="domain" description="Ricin B lectin" evidence="1">
    <location>
        <begin position="64"/>
        <end position="149"/>
    </location>
</feature>
<reference evidence="2 3" key="1">
    <citation type="submission" date="2017-08" db="EMBL/GenBank/DDBJ databases">
        <title>Substantial Increase in Enzyme Production by Combined Drug-Resistance Mutations in Paenibacillus agaridevorans.</title>
        <authorList>
            <person name="Tanaka Y."/>
            <person name="Funane K."/>
            <person name="Hosaka T."/>
            <person name="Shiwa Y."/>
            <person name="Fujita N."/>
            <person name="Miyazaki T."/>
            <person name="Yoshikawa H."/>
            <person name="Murakami K."/>
            <person name="Kasahara K."/>
            <person name="Inaoka T."/>
            <person name="Hiraga Y."/>
            <person name="Ochi K."/>
        </authorList>
    </citation>
    <scope>NUCLEOTIDE SEQUENCE [LARGE SCALE GENOMIC DNA]</scope>
    <source>
        <strain evidence="2 3">T-3040</strain>
    </source>
</reference>
<dbReference type="PROSITE" id="PS50231">
    <property type="entry name" value="RICIN_B_LECTIN"/>
    <property type="match status" value="1"/>
</dbReference>
<accession>A0A2R5EL33</accession>
<dbReference type="CDD" id="cd00161">
    <property type="entry name" value="beta-trefoil_Ricin-like"/>
    <property type="match status" value="1"/>
</dbReference>
<proteinExistence type="predicted"/>
<evidence type="ECO:0000259" key="1">
    <source>
        <dbReference type="Pfam" id="PF14200"/>
    </source>
</evidence>
<dbReference type="RefSeq" id="WP_146200388.1">
    <property type="nucleotide sequence ID" value="NZ_BDQX01000084.1"/>
</dbReference>
<dbReference type="Proteomes" id="UP000245202">
    <property type="component" value="Unassembled WGS sequence"/>
</dbReference>
<dbReference type="AlphaFoldDB" id="A0A2R5EL33"/>
<dbReference type="Gene3D" id="2.80.10.50">
    <property type="match status" value="1"/>
</dbReference>
<dbReference type="Pfam" id="PF14200">
    <property type="entry name" value="RicinB_lectin_2"/>
    <property type="match status" value="1"/>
</dbReference>
<dbReference type="InterPro" id="IPR035992">
    <property type="entry name" value="Ricin_B-like_lectins"/>
</dbReference>
<organism evidence="2 3">
    <name type="scientific">Paenibacillus agaridevorans</name>
    <dbReference type="NCBI Taxonomy" id="171404"/>
    <lineage>
        <taxon>Bacteria</taxon>
        <taxon>Bacillati</taxon>
        <taxon>Bacillota</taxon>
        <taxon>Bacilli</taxon>
        <taxon>Bacillales</taxon>
        <taxon>Paenibacillaceae</taxon>
        <taxon>Paenibacillus</taxon>
    </lineage>
</organism>
<dbReference type="SUPFAM" id="SSF50370">
    <property type="entry name" value="Ricin B-like lectins"/>
    <property type="match status" value="1"/>
</dbReference>
<comment type="caution">
    <text evidence="2">The sequence shown here is derived from an EMBL/GenBank/DDBJ whole genome shotgun (WGS) entry which is preliminary data.</text>
</comment>
<evidence type="ECO:0000313" key="3">
    <source>
        <dbReference type="Proteomes" id="UP000245202"/>
    </source>
</evidence>
<evidence type="ECO:0000313" key="2">
    <source>
        <dbReference type="EMBL" id="GBG07257.1"/>
    </source>
</evidence>